<gene>
    <name evidence="2" type="ORF">A2557_03230</name>
</gene>
<evidence type="ECO:0000313" key="3">
    <source>
        <dbReference type="Proteomes" id="UP000177583"/>
    </source>
</evidence>
<evidence type="ECO:0000259" key="1">
    <source>
        <dbReference type="Pfam" id="PF13175"/>
    </source>
</evidence>
<organism evidence="2 3">
    <name type="scientific">Candidatus Lambdaproteobacteria bacterium RIFOXYD2_FULL_56_26</name>
    <dbReference type="NCBI Taxonomy" id="1817773"/>
    <lineage>
        <taxon>Bacteria</taxon>
        <taxon>Pseudomonadati</taxon>
        <taxon>Pseudomonadota</taxon>
        <taxon>Candidatus Lambdaproteobacteria</taxon>
    </lineage>
</organism>
<dbReference type="Gene3D" id="3.40.50.300">
    <property type="entry name" value="P-loop containing nucleotide triphosphate hydrolases"/>
    <property type="match status" value="1"/>
</dbReference>
<dbReference type="Pfam" id="PF13175">
    <property type="entry name" value="AAA_15"/>
    <property type="match status" value="1"/>
</dbReference>
<evidence type="ECO:0000313" key="2">
    <source>
        <dbReference type="EMBL" id="OGH00661.1"/>
    </source>
</evidence>
<name>A0A1F6GRP3_9PROT</name>
<dbReference type="Proteomes" id="UP000177583">
    <property type="component" value="Unassembled WGS sequence"/>
</dbReference>
<dbReference type="InterPro" id="IPR027417">
    <property type="entry name" value="P-loop_NTPase"/>
</dbReference>
<accession>A0A1F6GRP3</accession>
<sequence>MITAVFLRNYKCYQNINFIPISTNSKFTAYVGNNGIGKSAILEALDTFFNGAGWQPNSVTKYQGAHIAPYVAPVFLIDKGDVKPTKVQLEQLDKLSKFFWEVTEIKVNIQNPFMKAFFEHRGELLKKIKEQNKQSSDYYFFPVCKQSRW</sequence>
<protein>
    <recommendedName>
        <fullName evidence="1">Endonuclease GajA/Old nuclease/RecF-like AAA domain-containing protein</fullName>
    </recommendedName>
</protein>
<dbReference type="AlphaFoldDB" id="A0A1F6GRP3"/>
<dbReference type="InterPro" id="IPR041685">
    <property type="entry name" value="AAA_GajA/Old/RecF-like"/>
</dbReference>
<feature type="domain" description="Endonuclease GajA/Old nuclease/RecF-like AAA" evidence="1">
    <location>
        <begin position="1"/>
        <end position="110"/>
    </location>
</feature>
<proteinExistence type="predicted"/>
<dbReference type="EMBL" id="MFNF01000043">
    <property type="protein sequence ID" value="OGH00661.1"/>
    <property type="molecule type" value="Genomic_DNA"/>
</dbReference>
<dbReference type="SUPFAM" id="SSF52540">
    <property type="entry name" value="P-loop containing nucleoside triphosphate hydrolases"/>
    <property type="match status" value="1"/>
</dbReference>
<reference evidence="2 3" key="1">
    <citation type="journal article" date="2016" name="Nat. Commun.">
        <title>Thousands of microbial genomes shed light on interconnected biogeochemical processes in an aquifer system.</title>
        <authorList>
            <person name="Anantharaman K."/>
            <person name="Brown C.T."/>
            <person name="Hug L.A."/>
            <person name="Sharon I."/>
            <person name="Castelle C.J."/>
            <person name="Probst A.J."/>
            <person name="Thomas B.C."/>
            <person name="Singh A."/>
            <person name="Wilkins M.J."/>
            <person name="Karaoz U."/>
            <person name="Brodie E.L."/>
            <person name="Williams K.H."/>
            <person name="Hubbard S.S."/>
            <person name="Banfield J.F."/>
        </authorList>
    </citation>
    <scope>NUCLEOTIDE SEQUENCE [LARGE SCALE GENOMIC DNA]</scope>
</reference>
<comment type="caution">
    <text evidence="2">The sequence shown here is derived from an EMBL/GenBank/DDBJ whole genome shotgun (WGS) entry which is preliminary data.</text>
</comment>